<dbReference type="PANTHER" id="PTHR43434:SF1">
    <property type="entry name" value="PHOSPHOGLYCOLATE PHOSPHATASE"/>
    <property type="match status" value="1"/>
</dbReference>
<dbReference type="InterPro" id="IPR023602">
    <property type="entry name" value="Riboflavin_kinase_CTP-dep"/>
</dbReference>
<accession>A0A1H2JTV5</accession>
<dbReference type="GO" id="GO:0008531">
    <property type="term" value="F:riboflavin kinase activity"/>
    <property type="evidence" value="ECO:0007669"/>
    <property type="project" value="InterPro"/>
</dbReference>
<dbReference type="Gene3D" id="3.40.50.1000">
    <property type="entry name" value="HAD superfamily/HAD-like"/>
    <property type="match status" value="1"/>
</dbReference>
<evidence type="ECO:0000256" key="8">
    <source>
        <dbReference type="ARBA" id="ARBA00022741"/>
    </source>
</evidence>
<evidence type="ECO:0000256" key="2">
    <source>
        <dbReference type="ARBA" id="ARBA00004818"/>
    </source>
</evidence>
<dbReference type="SFLD" id="SFLDG01129">
    <property type="entry name" value="C1.5:_HAD__Beta-PGM__Phosphata"/>
    <property type="match status" value="1"/>
</dbReference>
<dbReference type="GO" id="GO:0000166">
    <property type="term" value="F:nucleotide binding"/>
    <property type="evidence" value="ECO:0007669"/>
    <property type="project" value="UniProtKB-KW"/>
</dbReference>
<dbReference type="GO" id="GO:0005829">
    <property type="term" value="C:cytosol"/>
    <property type="evidence" value="ECO:0007669"/>
    <property type="project" value="TreeGrafter"/>
</dbReference>
<dbReference type="InterPro" id="IPR023214">
    <property type="entry name" value="HAD_sf"/>
</dbReference>
<dbReference type="InterPro" id="IPR023198">
    <property type="entry name" value="PGP-like_dom2"/>
</dbReference>
<dbReference type="Gene3D" id="1.10.150.240">
    <property type="entry name" value="Putative phosphatase, domain 2"/>
    <property type="match status" value="1"/>
</dbReference>
<dbReference type="Gene3D" id="2.40.30.30">
    <property type="entry name" value="Riboflavin kinase-like"/>
    <property type="match status" value="1"/>
</dbReference>
<name>A0A1H2JTV5_9BACT</name>
<dbReference type="Pfam" id="PF01982">
    <property type="entry name" value="CTP-dep_RFKase"/>
    <property type="match status" value="1"/>
</dbReference>
<keyword evidence="11" id="KW-1185">Reference proteome</keyword>
<dbReference type="SUPFAM" id="SSF82114">
    <property type="entry name" value="Riboflavin kinase-like"/>
    <property type="match status" value="1"/>
</dbReference>
<keyword evidence="6" id="KW-0288">FMN</keyword>
<dbReference type="PANTHER" id="PTHR43434">
    <property type="entry name" value="PHOSPHOGLYCOLATE PHOSPHATASE"/>
    <property type="match status" value="1"/>
</dbReference>
<dbReference type="SUPFAM" id="SSF56784">
    <property type="entry name" value="HAD-like"/>
    <property type="match status" value="1"/>
</dbReference>
<evidence type="ECO:0000313" key="10">
    <source>
        <dbReference type="EMBL" id="SDU59596.1"/>
    </source>
</evidence>
<dbReference type="Pfam" id="PF13419">
    <property type="entry name" value="HAD_2"/>
    <property type="match status" value="1"/>
</dbReference>
<keyword evidence="8" id="KW-0547">Nucleotide-binding</keyword>
<dbReference type="InterPro" id="IPR036412">
    <property type="entry name" value="HAD-like_sf"/>
</dbReference>
<evidence type="ECO:0000256" key="7">
    <source>
        <dbReference type="ARBA" id="ARBA00022679"/>
    </source>
</evidence>
<evidence type="ECO:0000256" key="4">
    <source>
        <dbReference type="ARBA" id="ARBA00013078"/>
    </source>
</evidence>
<evidence type="ECO:0000313" key="11">
    <source>
        <dbReference type="Proteomes" id="UP000199608"/>
    </source>
</evidence>
<protein>
    <recommendedName>
        <fullName evidence="4">phosphoglycolate phosphatase</fullName>
        <ecNumber evidence="4">3.1.3.18</ecNumber>
    </recommendedName>
</protein>
<proteinExistence type="inferred from homology"/>
<gene>
    <name evidence="10" type="ORF">SAMN04487931_11542</name>
</gene>
<feature type="domain" description="Riboflavin kinase" evidence="9">
    <location>
        <begin position="6"/>
        <end position="124"/>
    </location>
</feature>
<dbReference type="SFLD" id="SFLDS00003">
    <property type="entry name" value="Haloacid_Dehalogenase"/>
    <property type="match status" value="1"/>
</dbReference>
<sequence length="357" mass="39585">MISGKVIQGAHKAAFFTELDWVKLQCREKIGFVPFPGTLNLELSLSEVERLEKFSEGIWEELVPPDQNFCSSKVLPIWVGNVKGALILPDADVKIHGRQVVEILAPVKLRDELGINDGDMVVLQLGGIIAKPGLKLSVDAVLFDLDGTLIDSIESYYCIVEIILDKMGFPAVPRQTILEAAKNDEFNWDLILPDVPDRSRQETAAQAWQMVQQIYPDTFLKNVRPFPDTGKVLRLLHDRNIKIGIATSTPQKNISDKMKILDREGILNFVETVVSAGDVERKKPFPDALILCRDRLGVRSDRCVYVGDMVMDVVAGMAAGMKTIGVLTGFETYASLAQNNPDVIIESISDLPDVLEI</sequence>
<comment type="catalytic activity">
    <reaction evidence="1">
        <text>2-phosphoglycolate + H2O = glycolate + phosphate</text>
        <dbReference type="Rhea" id="RHEA:14369"/>
        <dbReference type="ChEBI" id="CHEBI:15377"/>
        <dbReference type="ChEBI" id="CHEBI:29805"/>
        <dbReference type="ChEBI" id="CHEBI:43474"/>
        <dbReference type="ChEBI" id="CHEBI:58033"/>
        <dbReference type="EC" id="3.1.3.18"/>
    </reaction>
</comment>
<keyword evidence="5" id="KW-0285">Flavoprotein</keyword>
<dbReference type="AlphaFoldDB" id="A0A1H2JTV5"/>
<dbReference type="GO" id="GO:0006281">
    <property type="term" value="P:DNA repair"/>
    <property type="evidence" value="ECO:0007669"/>
    <property type="project" value="TreeGrafter"/>
</dbReference>
<evidence type="ECO:0000256" key="3">
    <source>
        <dbReference type="ARBA" id="ARBA00006171"/>
    </source>
</evidence>
<keyword evidence="7" id="KW-0808">Transferase</keyword>
<dbReference type="RefSeq" id="WP_014957082.1">
    <property type="nucleotide sequence ID" value="NZ_FNLL01000015.1"/>
</dbReference>
<dbReference type="EMBL" id="FNLL01000015">
    <property type="protein sequence ID" value="SDU59596.1"/>
    <property type="molecule type" value="Genomic_DNA"/>
</dbReference>
<comment type="pathway">
    <text evidence="2">Organic acid metabolism; glycolate biosynthesis; glycolate from 2-phosphoglycolate: step 1/1.</text>
</comment>
<dbReference type="GO" id="GO:0008967">
    <property type="term" value="F:phosphoglycolate phosphatase activity"/>
    <property type="evidence" value="ECO:0007669"/>
    <property type="project" value="UniProtKB-EC"/>
</dbReference>
<dbReference type="SFLD" id="SFLDG01135">
    <property type="entry name" value="C1.5.6:_HAD__Beta-PGM__Phospha"/>
    <property type="match status" value="1"/>
</dbReference>
<evidence type="ECO:0000259" key="9">
    <source>
        <dbReference type="Pfam" id="PF01982"/>
    </source>
</evidence>
<dbReference type="Proteomes" id="UP000199608">
    <property type="component" value="Unassembled WGS sequence"/>
</dbReference>
<organism evidence="10 11">
    <name type="scientific">Desulfobacula phenolica</name>
    <dbReference type="NCBI Taxonomy" id="90732"/>
    <lineage>
        <taxon>Bacteria</taxon>
        <taxon>Pseudomonadati</taxon>
        <taxon>Thermodesulfobacteriota</taxon>
        <taxon>Desulfobacteria</taxon>
        <taxon>Desulfobacterales</taxon>
        <taxon>Desulfobacteraceae</taxon>
        <taxon>Desulfobacula</taxon>
    </lineage>
</organism>
<dbReference type="GO" id="GO:0009231">
    <property type="term" value="P:riboflavin biosynthetic process"/>
    <property type="evidence" value="ECO:0007669"/>
    <property type="project" value="InterPro"/>
</dbReference>
<dbReference type="EC" id="3.1.3.18" evidence="4"/>
<dbReference type="InterPro" id="IPR050155">
    <property type="entry name" value="HAD-like_hydrolase_sf"/>
</dbReference>
<reference evidence="11" key="1">
    <citation type="submission" date="2016-10" db="EMBL/GenBank/DDBJ databases">
        <authorList>
            <person name="Varghese N."/>
            <person name="Submissions S."/>
        </authorList>
    </citation>
    <scope>NUCLEOTIDE SEQUENCE [LARGE SCALE GENOMIC DNA]</scope>
    <source>
        <strain evidence="11">DSM 3384</strain>
    </source>
</reference>
<dbReference type="InterPro" id="IPR041492">
    <property type="entry name" value="HAD_2"/>
</dbReference>
<evidence type="ECO:0000256" key="5">
    <source>
        <dbReference type="ARBA" id="ARBA00022630"/>
    </source>
</evidence>
<evidence type="ECO:0000256" key="1">
    <source>
        <dbReference type="ARBA" id="ARBA00000830"/>
    </source>
</evidence>
<dbReference type="InterPro" id="IPR023465">
    <property type="entry name" value="Riboflavin_kinase_dom_sf"/>
</dbReference>
<evidence type="ECO:0000256" key="6">
    <source>
        <dbReference type="ARBA" id="ARBA00022643"/>
    </source>
</evidence>
<comment type="similarity">
    <text evidence="3">Belongs to the HAD-like hydrolase superfamily. CbbY/CbbZ/Gph/YieH family.</text>
</comment>